<dbReference type="HOGENOM" id="CLU_007100_1_5_2"/>
<gene>
    <name evidence="7" type="ORF">TVG1157047</name>
</gene>
<dbReference type="STRING" id="273116.gene:9381927"/>
<dbReference type="eggNOG" id="arCOG01540">
    <property type="taxonomic scope" value="Archaea"/>
</dbReference>
<keyword evidence="4 5" id="KW-0472">Membrane</keyword>
<dbReference type="DNASU" id="1441244"/>
<dbReference type="Pfam" id="PF00361">
    <property type="entry name" value="Proton_antipo_M"/>
    <property type="match status" value="1"/>
</dbReference>
<keyword evidence="8" id="KW-1185">Reference proteome</keyword>
<dbReference type="AlphaFoldDB" id="Q979N2"/>
<feature type="transmembrane region" description="Helical" evidence="5">
    <location>
        <begin position="147"/>
        <end position="173"/>
    </location>
</feature>
<evidence type="ECO:0000313" key="7">
    <source>
        <dbReference type="EMBL" id="BAB60270.1"/>
    </source>
</evidence>
<sequence length="473" mass="51836">MSLISIFIPEILLVIMGFIVLAVGMFIQSGKASAAISFITLIAALLSVFFIPYDSSYGITVNKFSVYFSAVLIISALFISLPMYRYVKKRPEVFYASLIFSVIGMVIVAMTWNLVIAFVAFESVSIMTYIMSAYGGKQRNLEATIKYFFTGTIATTFIILGIGFYFFSVHTFSLSPVLNGSSISYYSGTKPEFLLALLFLLIGFGFKLAIFPMHQWAIDAYDGTENGVSAYLSTGTKIMAFVLVLKIFLVGFQSFPTPVYYMFTIIAIITMTYANVAALSQMNVKRLLAYSSVAQAGYMILVISVVSYVGLGSARSVSLAIAAGMFYALVYVFMKGGSFIAMNMVKEDNITFENISGLGKKSPYVAASFSILLLSLAGIPLTGGFLAKYFLFLSVIDSGLWWLAIIAIINSAISVFYYMKVMRYLFWEEPKGEFSTDMGNKAAVIVSAAIVVFLGVFYVLFPVLVGISSQIVG</sequence>
<feature type="transmembrane region" description="Helical" evidence="5">
    <location>
        <begin position="364"/>
        <end position="387"/>
    </location>
</feature>
<dbReference type="RefSeq" id="WP_010917362.1">
    <property type="nucleotide sequence ID" value="NC_002689.2"/>
</dbReference>
<feature type="transmembrane region" description="Helical" evidence="5">
    <location>
        <begin position="258"/>
        <end position="280"/>
    </location>
</feature>
<dbReference type="GO" id="GO:0042773">
    <property type="term" value="P:ATP synthesis coupled electron transport"/>
    <property type="evidence" value="ECO:0007669"/>
    <property type="project" value="InterPro"/>
</dbReference>
<dbReference type="GeneID" id="1441244"/>
<dbReference type="GO" id="GO:0008137">
    <property type="term" value="F:NADH dehydrogenase (ubiquinone) activity"/>
    <property type="evidence" value="ECO:0007669"/>
    <property type="project" value="InterPro"/>
</dbReference>
<comment type="subcellular location">
    <subcellularLocation>
        <location evidence="1">Membrane</location>
        <topology evidence="1">Multi-pass membrane protein</topology>
    </subcellularLocation>
</comment>
<proteinExistence type="inferred from homology"/>
<feature type="transmembrane region" description="Helical" evidence="5">
    <location>
        <begin position="193"/>
        <end position="210"/>
    </location>
</feature>
<name>Q979N2_THEVO</name>
<evidence type="ECO:0000256" key="3">
    <source>
        <dbReference type="ARBA" id="ARBA00022989"/>
    </source>
</evidence>
<dbReference type="OrthoDB" id="29144at2157"/>
<feature type="transmembrane region" description="Helical" evidence="5">
    <location>
        <begin position="93"/>
        <end position="110"/>
    </location>
</feature>
<feature type="transmembrane region" description="Helical" evidence="5">
    <location>
        <begin position="317"/>
        <end position="334"/>
    </location>
</feature>
<dbReference type="EMBL" id="BA000011">
    <property type="protein sequence ID" value="BAB60270.1"/>
    <property type="molecule type" value="Genomic_DNA"/>
</dbReference>
<evidence type="ECO:0000313" key="8">
    <source>
        <dbReference type="Proteomes" id="UP000001017"/>
    </source>
</evidence>
<dbReference type="InterPro" id="IPR001750">
    <property type="entry name" value="ND/Mrp_TM"/>
</dbReference>
<reference evidence="7 8" key="2">
    <citation type="journal article" date="2000" name="Proc. Natl. Acad. Sci. U.S.A.">
        <title>Archaeal adaptation to higher temperatures revealed by genomic sequence of Thermoplasma volcanium.</title>
        <authorList>
            <person name="Kawashima T."/>
            <person name="Amano N."/>
            <person name="Koike H."/>
            <person name="Makino S."/>
            <person name="Higuchi S."/>
            <person name="Kawashima-Ohya Y."/>
            <person name="Watanabe K."/>
            <person name="Yamazaki M."/>
            <person name="Kanehori K."/>
            <person name="Kawamoto T."/>
            <person name="Nunoshiba T."/>
            <person name="Yamamoto Y."/>
            <person name="Aramaki H."/>
            <person name="Makino K."/>
            <person name="Suzuki M."/>
        </authorList>
    </citation>
    <scope>NUCLEOTIDE SEQUENCE [LARGE SCALE GENOMIC DNA]</scope>
    <source>
        <strain evidence="8">ATCC 51530 / DSM 4299 / JCM 9571 / NBRC 15438 / GSS1</strain>
    </source>
</reference>
<evidence type="ECO:0000256" key="2">
    <source>
        <dbReference type="ARBA" id="ARBA00022692"/>
    </source>
</evidence>
<feature type="transmembrane region" description="Helical" evidence="5">
    <location>
        <begin position="64"/>
        <end position="81"/>
    </location>
</feature>
<dbReference type="PhylomeDB" id="Q979N2"/>
<evidence type="ECO:0000256" key="4">
    <source>
        <dbReference type="ARBA" id="ARBA00023136"/>
    </source>
</evidence>
<reference evidence="7 8" key="1">
    <citation type="journal article" date="1999" name="Proc. Jpn. Acad.">
        <title>Determination of the complete genomic DNA sequence of Thermoplasma volvanium GSS1.</title>
        <authorList>
            <person name="Kawashima T."/>
            <person name="Yamamoto Y."/>
            <person name="Aramaki H."/>
            <person name="Nunoshiba T."/>
            <person name="Kawamoto T."/>
            <person name="Watanabe K."/>
            <person name="Yamazaki M."/>
            <person name="Kanehori K."/>
            <person name="Amano N."/>
            <person name="Ohya Y."/>
            <person name="Makino K."/>
            <person name="Suzuki M."/>
        </authorList>
    </citation>
    <scope>NUCLEOTIDE SEQUENCE [LARGE SCALE GENOMIC DNA]</scope>
    <source>
        <strain evidence="8">ATCC 51530 / DSM 4299 / JCM 9571 / NBRC 15438 / GSS1</strain>
    </source>
</reference>
<organism evidence="7 8">
    <name type="scientific">Thermoplasma volcanium (strain ATCC 51530 / DSM 4299 / JCM 9571 / NBRC 15438 / GSS1)</name>
    <dbReference type="NCBI Taxonomy" id="273116"/>
    <lineage>
        <taxon>Archaea</taxon>
        <taxon>Methanobacteriati</taxon>
        <taxon>Thermoplasmatota</taxon>
        <taxon>Thermoplasmata</taxon>
        <taxon>Thermoplasmatales</taxon>
        <taxon>Thermoplasmataceae</taxon>
        <taxon>Thermoplasma</taxon>
    </lineage>
</organism>
<dbReference type="NCBIfam" id="NF004445">
    <property type="entry name" value="PRK05777.2-3"/>
    <property type="match status" value="1"/>
</dbReference>
<feature type="transmembrane region" description="Helical" evidence="5">
    <location>
        <begin position="230"/>
        <end position="252"/>
    </location>
</feature>
<feature type="transmembrane region" description="Helical" evidence="5">
    <location>
        <begin position="6"/>
        <end position="27"/>
    </location>
</feature>
<evidence type="ECO:0000256" key="5">
    <source>
        <dbReference type="SAM" id="Phobius"/>
    </source>
</evidence>
<dbReference type="InterPro" id="IPR010096">
    <property type="entry name" value="NADH-Q_OxRdtase_suN/2"/>
</dbReference>
<dbReference type="KEGG" id="tvo:TVG1157047"/>
<protein>
    <submittedName>
        <fullName evidence="7">NADH dehydrogenase I chain L</fullName>
    </submittedName>
</protein>
<dbReference type="HAMAP" id="MF_00445">
    <property type="entry name" value="NDH1_NuoN_1"/>
    <property type="match status" value="1"/>
</dbReference>
<dbReference type="Proteomes" id="UP000001017">
    <property type="component" value="Chromosome"/>
</dbReference>
<dbReference type="PANTHER" id="PTHR22773">
    <property type="entry name" value="NADH DEHYDROGENASE"/>
    <property type="match status" value="1"/>
</dbReference>
<accession>Q979N2</accession>
<feature type="transmembrane region" description="Helical" evidence="5">
    <location>
        <begin position="34"/>
        <end position="52"/>
    </location>
</feature>
<feature type="transmembrane region" description="Helical" evidence="5">
    <location>
        <begin position="287"/>
        <end position="311"/>
    </location>
</feature>
<feature type="domain" description="NADH:quinone oxidoreductase/Mrp antiporter transmembrane" evidence="6">
    <location>
        <begin position="113"/>
        <end position="414"/>
    </location>
</feature>
<feature type="transmembrane region" description="Helical" evidence="5">
    <location>
        <begin position="399"/>
        <end position="421"/>
    </location>
</feature>
<keyword evidence="2 5" id="KW-0812">Transmembrane</keyword>
<keyword evidence="3 5" id="KW-1133">Transmembrane helix</keyword>
<evidence type="ECO:0000256" key="1">
    <source>
        <dbReference type="ARBA" id="ARBA00004141"/>
    </source>
</evidence>
<dbReference type="GO" id="GO:0016020">
    <property type="term" value="C:membrane"/>
    <property type="evidence" value="ECO:0007669"/>
    <property type="project" value="UniProtKB-SubCell"/>
</dbReference>
<dbReference type="PaxDb" id="273116-14325366"/>
<feature type="transmembrane region" description="Helical" evidence="5">
    <location>
        <begin position="442"/>
        <end position="467"/>
    </location>
</feature>
<evidence type="ECO:0000259" key="6">
    <source>
        <dbReference type="Pfam" id="PF00361"/>
    </source>
</evidence>